<proteinExistence type="predicted"/>
<dbReference type="PANTHER" id="PTHR21666:SF270">
    <property type="entry name" value="MUREIN HYDROLASE ACTIVATOR ENVC"/>
    <property type="match status" value="1"/>
</dbReference>
<dbReference type="Gene3D" id="2.70.70.10">
    <property type="entry name" value="Glucose Permease (Domain IIA)"/>
    <property type="match status" value="1"/>
</dbReference>
<dbReference type="CDD" id="cd00118">
    <property type="entry name" value="LysM"/>
    <property type="match status" value="2"/>
</dbReference>
<dbReference type="Pfam" id="PF06347">
    <property type="entry name" value="SH3_4"/>
    <property type="match status" value="1"/>
</dbReference>
<accession>A0ABP9XAJ0</accession>
<dbReference type="InterPro" id="IPR016047">
    <property type="entry name" value="M23ase_b-sheet_dom"/>
</dbReference>
<dbReference type="InterPro" id="IPR050570">
    <property type="entry name" value="Cell_wall_metabolism_enzyme"/>
</dbReference>
<comment type="caution">
    <text evidence="2">The sequence shown here is derived from an EMBL/GenBank/DDBJ whole genome shotgun (WGS) entry which is preliminary data.</text>
</comment>
<dbReference type="Proteomes" id="UP001428290">
    <property type="component" value="Unassembled WGS sequence"/>
</dbReference>
<dbReference type="Pfam" id="PF01551">
    <property type="entry name" value="Peptidase_M23"/>
    <property type="match status" value="1"/>
</dbReference>
<reference evidence="2 3" key="1">
    <citation type="submission" date="2024-02" db="EMBL/GenBank/DDBJ databases">
        <title>Herpetosiphon gulosus NBRC 112829.</title>
        <authorList>
            <person name="Ichikawa N."/>
            <person name="Katano-Makiyama Y."/>
            <person name="Hidaka K."/>
        </authorList>
    </citation>
    <scope>NUCLEOTIDE SEQUENCE [LARGE SCALE GENOMIC DNA]</scope>
    <source>
        <strain evidence="2 3">NBRC 112829</strain>
    </source>
</reference>
<gene>
    <name evidence="2" type="ORF">Hgul01_05418</name>
</gene>
<dbReference type="EMBL" id="BAABRU010000070">
    <property type="protein sequence ID" value="GAA5531593.1"/>
    <property type="molecule type" value="Genomic_DNA"/>
</dbReference>
<dbReference type="InterPro" id="IPR018392">
    <property type="entry name" value="LysM"/>
</dbReference>
<feature type="domain" description="LysM" evidence="1">
    <location>
        <begin position="52"/>
        <end position="98"/>
    </location>
</feature>
<name>A0ABP9XAJ0_9CHLR</name>
<dbReference type="Gene3D" id="2.30.30.40">
    <property type="entry name" value="SH3 Domains"/>
    <property type="match status" value="1"/>
</dbReference>
<evidence type="ECO:0000313" key="2">
    <source>
        <dbReference type="EMBL" id="GAA5531593.1"/>
    </source>
</evidence>
<dbReference type="InterPro" id="IPR010466">
    <property type="entry name" value="DUF1058"/>
</dbReference>
<evidence type="ECO:0000313" key="3">
    <source>
        <dbReference type="Proteomes" id="UP001428290"/>
    </source>
</evidence>
<sequence length="332" mass="36271">MFVDAYVIQPHDTLRAIATRYGLRVESLVGSNTLGAWIAIGDTIRIPRRDGVVHTVAVEETLNQIAQAYQVDAAMIRTYAPNQLDRGQALRLGQELFIPEALVPVNRWPHRDLADRAATPMVVVQRDARLWSGPGTVYTRSATVQRGVQLRVVAQHDGWLQVQADVGIVWIEQQQIQASVGEIESVPEATDLPPEPPTWFWPTIGAVSSPFGHRALTVNGGTFHNGIDIANREGTPIYAIRRGTVIEAGWCRGFGYCVKLQHDDGFASTYGHMMSQPPVVTGQWVDGGEPIGLMGTTYDAAGGGYSTGPHLHLTLKADGQAVDPLRWLPSSR</sequence>
<dbReference type="SUPFAM" id="SSF54106">
    <property type="entry name" value="LysM domain"/>
    <property type="match status" value="1"/>
</dbReference>
<dbReference type="Pfam" id="PF01476">
    <property type="entry name" value="LysM"/>
    <property type="match status" value="2"/>
</dbReference>
<dbReference type="CDD" id="cd12797">
    <property type="entry name" value="M23_peptidase"/>
    <property type="match status" value="1"/>
</dbReference>
<dbReference type="SUPFAM" id="SSF51261">
    <property type="entry name" value="Duplicated hybrid motif"/>
    <property type="match status" value="1"/>
</dbReference>
<dbReference type="InterPro" id="IPR036779">
    <property type="entry name" value="LysM_dom_sf"/>
</dbReference>
<dbReference type="PROSITE" id="PS51782">
    <property type="entry name" value="LYSM"/>
    <property type="match status" value="1"/>
</dbReference>
<organism evidence="2 3">
    <name type="scientific">Herpetosiphon gulosus</name>
    <dbReference type="NCBI Taxonomy" id="1973496"/>
    <lineage>
        <taxon>Bacteria</taxon>
        <taxon>Bacillati</taxon>
        <taxon>Chloroflexota</taxon>
        <taxon>Chloroflexia</taxon>
        <taxon>Herpetosiphonales</taxon>
        <taxon>Herpetosiphonaceae</taxon>
        <taxon>Herpetosiphon</taxon>
    </lineage>
</organism>
<dbReference type="SMART" id="SM00257">
    <property type="entry name" value="LysM"/>
    <property type="match status" value="2"/>
</dbReference>
<dbReference type="RefSeq" id="WP_345725138.1">
    <property type="nucleotide sequence ID" value="NZ_BAABRU010000070.1"/>
</dbReference>
<evidence type="ECO:0000259" key="1">
    <source>
        <dbReference type="PROSITE" id="PS51782"/>
    </source>
</evidence>
<keyword evidence="3" id="KW-1185">Reference proteome</keyword>
<dbReference type="InterPro" id="IPR011055">
    <property type="entry name" value="Dup_hybrid_motif"/>
</dbReference>
<dbReference type="PANTHER" id="PTHR21666">
    <property type="entry name" value="PEPTIDASE-RELATED"/>
    <property type="match status" value="1"/>
</dbReference>
<protein>
    <recommendedName>
        <fullName evidence="1">LysM domain-containing protein</fullName>
    </recommendedName>
</protein>
<dbReference type="Gene3D" id="3.10.350.10">
    <property type="entry name" value="LysM domain"/>
    <property type="match status" value="2"/>
</dbReference>